<dbReference type="GO" id="GO:0005634">
    <property type="term" value="C:nucleus"/>
    <property type="evidence" value="ECO:0007669"/>
    <property type="project" value="UniProtKB-SubCell"/>
</dbReference>
<dbReference type="PROSITE" id="PS51005">
    <property type="entry name" value="NAC"/>
    <property type="match status" value="1"/>
</dbReference>
<protein>
    <submittedName>
        <fullName evidence="8">NAC domain-containing protein</fullName>
    </submittedName>
</protein>
<name>A0A059ZXI6_BOENI</name>
<keyword evidence="5" id="KW-0539">Nucleus</keyword>
<evidence type="ECO:0000256" key="1">
    <source>
        <dbReference type="ARBA" id="ARBA00004123"/>
    </source>
</evidence>
<keyword evidence="4" id="KW-0804">Transcription</keyword>
<dbReference type="GO" id="GO:0003677">
    <property type="term" value="F:DNA binding"/>
    <property type="evidence" value="ECO:0007669"/>
    <property type="project" value="UniProtKB-KW"/>
</dbReference>
<reference evidence="8" key="1">
    <citation type="submission" date="2013-11" db="EMBL/GenBank/DDBJ databases">
        <title>Identification, phylogenetic and expression analysis for 32 NAC transcription factors in ramie (Boehmeria nivea L. Gaud).</title>
        <authorList>
            <person name="Liu T."/>
        </authorList>
    </citation>
    <scope>NUCLEOTIDE SEQUENCE</scope>
</reference>
<proteinExistence type="evidence at transcript level"/>
<dbReference type="FunFam" id="2.170.150.80:FF:000002">
    <property type="entry name" value="Nac domain-containing protein 86"/>
    <property type="match status" value="1"/>
</dbReference>
<feature type="domain" description="NAC" evidence="7">
    <location>
        <begin position="6"/>
        <end position="157"/>
    </location>
</feature>
<evidence type="ECO:0000256" key="3">
    <source>
        <dbReference type="ARBA" id="ARBA00023125"/>
    </source>
</evidence>
<dbReference type="SUPFAM" id="SSF101941">
    <property type="entry name" value="NAC domain"/>
    <property type="match status" value="1"/>
</dbReference>
<dbReference type="Pfam" id="PF02365">
    <property type="entry name" value="NAM"/>
    <property type="match status" value="1"/>
</dbReference>
<gene>
    <name evidence="8" type="primary">NAC13</name>
</gene>
<keyword evidence="3" id="KW-0238">DNA-binding</keyword>
<evidence type="ECO:0000256" key="6">
    <source>
        <dbReference type="SAM" id="MobiDB-lite"/>
    </source>
</evidence>
<evidence type="ECO:0000256" key="5">
    <source>
        <dbReference type="ARBA" id="ARBA00023242"/>
    </source>
</evidence>
<evidence type="ECO:0000259" key="7">
    <source>
        <dbReference type="PROSITE" id="PS51005"/>
    </source>
</evidence>
<accession>A0A059ZXI6</accession>
<keyword evidence="2" id="KW-0805">Transcription regulation</keyword>
<dbReference type="GO" id="GO:0006355">
    <property type="term" value="P:regulation of DNA-templated transcription"/>
    <property type="evidence" value="ECO:0007669"/>
    <property type="project" value="InterPro"/>
</dbReference>
<dbReference type="EMBL" id="KF874837">
    <property type="protein sequence ID" value="AIA57517.1"/>
    <property type="molecule type" value="mRNA"/>
</dbReference>
<dbReference type="Gene3D" id="2.170.150.80">
    <property type="entry name" value="NAC domain"/>
    <property type="match status" value="1"/>
</dbReference>
<comment type="subcellular location">
    <subcellularLocation>
        <location evidence="1">Nucleus</location>
    </subcellularLocation>
</comment>
<dbReference type="InterPro" id="IPR036093">
    <property type="entry name" value="NAC_dom_sf"/>
</dbReference>
<dbReference type="PANTHER" id="PTHR31744:SF208">
    <property type="entry name" value="(WILD MALAYSIAN BANANA) HYPOTHETICAL PROTEIN"/>
    <property type="match status" value="1"/>
</dbReference>
<evidence type="ECO:0000313" key="8">
    <source>
        <dbReference type="EMBL" id="AIA57517.1"/>
    </source>
</evidence>
<feature type="compositionally biased region" description="Basic and acidic residues" evidence="6">
    <location>
        <begin position="162"/>
        <end position="173"/>
    </location>
</feature>
<evidence type="ECO:0000256" key="4">
    <source>
        <dbReference type="ARBA" id="ARBA00023163"/>
    </source>
</evidence>
<dbReference type="PANTHER" id="PTHR31744">
    <property type="entry name" value="PROTEIN CUP-SHAPED COTYLEDON 2-RELATED"/>
    <property type="match status" value="1"/>
</dbReference>
<dbReference type="InterPro" id="IPR003441">
    <property type="entry name" value="NAC-dom"/>
</dbReference>
<dbReference type="AlphaFoldDB" id="A0A059ZXI6"/>
<feature type="region of interest" description="Disordered" evidence="6">
    <location>
        <begin position="162"/>
        <end position="182"/>
    </location>
</feature>
<sequence>MGGASLPPGFRFHPTDEELVGYYLKRKVESLEIELEVIPVIDLYKFDPWELPEKSFLPKRDMEWFFFCPRDRKYPNGSRTNRATKAGYWKATGKDRKIVCQSGRVTAYRKTLVFYCGRAPLGDRTDWIMHEYRLSDDLSQGSPSFHGGFALCRVAKKNESTQKVGDLHGEPKSKKIGSSSSFTSTGILNEPLSVSGEMSSHASYQCNNESRYSSPVASPAELTPVSEFEPSLAETDPASFWVSPELILDSSKVLLVIEEIILSMSQLLRTVKNNIFFYVIVGLSTIASSNTRLLSTV</sequence>
<organism evidence="8">
    <name type="scientific">Boehmeria nivea</name>
    <name type="common">Chinese grass</name>
    <name type="synonym">Urtica nivea</name>
    <dbReference type="NCBI Taxonomy" id="83906"/>
    <lineage>
        <taxon>Eukaryota</taxon>
        <taxon>Viridiplantae</taxon>
        <taxon>Streptophyta</taxon>
        <taxon>Embryophyta</taxon>
        <taxon>Tracheophyta</taxon>
        <taxon>Spermatophyta</taxon>
        <taxon>Magnoliopsida</taxon>
        <taxon>eudicotyledons</taxon>
        <taxon>Gunneridae</taxon>
        <taxon>Pentapetalae</taxon>
        <taxon>rosids</taxon>
        <taxon>fabids</taxon>
        <taxon>Rosales</taxon>
        <taxon>Urticaceae</taxon>
        <taxon>Boehmeria</taxon>
    </lineage>
</organism>
<evidence type="ECO:0000256" key="2">
    <source>
        <dbReference type="ARBA" id="ARBA00023015"/>
    </source>
</evidence>